<feature type="domain" description="F-box" evidence="1">
    <location>
        <begin position="25"/>
        <end position="66"/>
    </location>
</feature>
<gene>
    <name evidence="2" type="ORF">QYE76_016214</name>
</gene>
<dbReference type="SUPFAM" id="SSF81383">
    <property type="entry name" value="F-box domain"/>
    <property type="match status" value="1"/>
</dbReference>
<dbReference type="PANTHER" id="PTHR35828:SF25">
    <property type="entry name" value="OS08G0203800 PROTEIN"/>
    <property type="match status" value="1"/>
</dbReference>
<evidence type="ECO:0000259" key="1">
    <source>
        <dbReference type="Pfam" id="PF00646"/>
    </source>
</evidence>
<dbReference type="InterPro" id="IPR001810">
    <property type="entry name" value="F-box_dom"/>
</dbReference>
<reference evidence="2" key="1">
    <citation type="submission" date="2023-07" db="EMBL/GenBank/DDBJ databases">
        <title>A chromosome-level genome assembly of Lolium multiflorum.</title>
        <authorList>
            <person name="Chen Y."/>
            <person name="Copetti D."/>
            <person name="Kolliker R."/>
            <person name="Studer B."/>
        </authorList>
    </citation>
    <scope>NUCLEOTIDE SEQUENCE</scope>
    <source>
        <strain evidence="2">02402/16</strain>
        <tissue evidence="2">Leaf</tissue>
    </source>
</reference>
<proteinExistence type="predicted"/>
<comment type="caution">
    <text evidence="2">The sequence shown here is derived from an EMBL/GenBank/DDBJ whole genome shotgun (WGS) entry which is preliminary data.</text>
</comment>
<accession>A0AAD8U6A5</accession>
<dbReference type="Proteomes" id="UP001231189">
    <property type="component" value="Unassembled WGS sequence"/>
</dbReference>
<dbReference type="PANTHER" id="PTHR35828">
    <property type="entry name" value="OS08G0203800 PROTEIN-RELATED"/>
    <property type="match status" value="1"/>
</dbReference>
<protein>
    <recommendedName>
        <fullName evidence="1">F-box domain-containing protein</fullName>
    </recommendedName>
</protein>
<keyword evidence="3" id="KW-1185">Reference proteome</keyword>
<evidence type="ECO:0000313" key="2">
    <source>
        <dbReference type="EMBL" id="KAK1699517.1"/>
    </source>
</evidence>
<organism evidence="2 3">
    <name type="scientific">Lolium multiflorum</name>
    <name type="common">Italian ryegrass</name>
    <name type="synonym">Lolium perenne subsp. multiflorum</name>
    <dbReference type="NCBI Taxonomy" id="4521"/>
    <lineage>
        <taxon>Eukaryota</taxon>
        <taxon>Viridiplantae</taxon>
        <taxon>Streptophyta</taxon>
        <taxon>Embryophyta</taxon>
        <taxon>Tracheophyta</taxon>
        <taxon>Spermatophyta</taxon>
        <taxon>Magnoliopsida</taxon>
        <taxon>Liliopsida</taxon>
        <taxon>Poales</taxon>
        <taxon>Poaceae</taxon>
        <taxon>BOP clade</taxon>
        <taxon>Pooideae</taxon>
        <taxon>Poodae</taxon>
        <taxon>Poeae</taxon>
        <taxon>Poeae Chloroplast Group 2 (Poeae type)</taxon>
        <taxon>Loliodinae</taxon>
        <taxon>Loliinae</taxon>
        <taxon>Lolium</taxon>
    </lineage>
</organism>
<name>A0AAD8U6A5_LOLMU</name>
<evidence type="ECO:0000313" key="3">
    <source>
        <dbReference type="Proteomes" id="UP001231189"/>
    </source>
</evidence>
<dbReference type="Pfam" id="PF00646">
    <property type="entry name" value="F-box"/>
    <property type="match status" value="1"/>
</dbReference>
<sequence>MAPRRKKKARAAAAAPATTTATATLPDDVVFEILALVADDDLPALFRCAVACKSWPSLVADPSFLRRSWPEGERHPSSLLGLFVASRHGCPSLATSLIGPPCRVASTYGPASAFILTFVVFLFFRSSSCGWSSWTASSSRYEEETSIARGGEEQLDVKLDKKLDMKISHERAREEREECARGEEEVQAGRFDAKKIWSTHAEPKCKLLGWLALHGKLLTADMLGDPS</sequence>
<dbReference type="EMBL" id="JAUUTY010000001">
    <property type="protein sequence ID" value="KAK1699517.1"/>
    <property type="molecule type" value="Genomic_DNA"/>
</dbReference>
<dbReference type="Gene3D" id="1.20.1280.50">
    <property type="match status" value="1"/>
</dbReference>
<dbReference type="InterPro" id="IPR036047">
    <property type="entry name" value="F-box-like_dom_sf"/>
</dbReference>
<dbReference type="AlphaFoldDB" id="A0AAD8U6A5"/>